<keyword evidence="3" id="KW-0677">Repeat</keyword>
<reference evidence="7" key="3">
    <citation type="submission" date="2017-01" db="EMBL/GenBank/DDBJ databases">
        <authorList>
            <person name="Mah S.A."/>
            <person name="Swanson W.J."/>
            <person name="Moy G.W."/>
            <person name="Vacquier V.D."/>
        </authorList>
    </citation>
    <scope>NUCLEOTIDE SEQUENCE [LARGE SCALE GENOMIC DNA]</scope>
    <source>
        <strain evidence="7">65</strain>
    </source>
</reference>
<dbReference type="STRING" id="36022.A0A061APX4"/>
<dbReference type="OrthoDB" id="196858at2759"/>
<dbReference type="SUPFAM" id="SSF50978">
    <property type="entry name" value="WD40 repeat-like"/>
    <property type="match status" value="1"/>
</dbReference>
<dbReference type="EMBL" id="MPUK01000001">
    <property type="protein sequence ID" value="ONH70043.1"/>
    <property type="molecule type" value="Genomic_DNA"/>
</dbReference>
<accession>A0A061APX4</accession>
<keyword evidence="8" id="KW-1185">Reference proteome</keyword>
<dbReference type="PANTHER" id="PTHR44040">
    <property type="entry name" value="RETINOBLASTOMA-BINDING PROTEIN 5"/>
    <property type="match status" value="1"/>
</dbReference>
<dbReference type="AlphaFoldDB" id="A0A061APX4"/>
<gene>
    <name evidence="7" type="ORF">BON22_0647</name>
    <name evidence="6" type="ORF">CYFA0S_01e04368g</name>
</gene>
<dbReference type="PROSITE" id="PS50082">
    <property type="entry name" value="WD_REPEATS_2"/>
    <property type="match status" value="1"/>
</dbReference>
<dbReference type="EMBL" id="LK052886">
    <property type="protein sequence ID" value="CDR36777.1"/>
    <property type="molecule type" value="Genomic_DNA"/>
</dbReference>
<evidence type="ECO:0000256" key="3">
    <source>
        <dbReference type="ARBA" id="ARBA00022737"/>
    </source>
</evidence>
<proteinExistence type="predicted"/>
<keyword evidence="4" id="KW-0539">Nucleus</keyword>
<dbReference type="PROSITE" id="PS50294">
    <property type="entry name" value="WD_REPEATS_REGION"/>
    <property type="match status" value="1"/>
</dbReference>
<dbReference type="SMART" id="SM00320">
    <property type="entry name" value="WD40"/>
    <property type="match status" value="6"/>
</dbReference>
<dbReference type="VEuPathDB" id="FungiDB:BON22_0647"/>
<dbReference type="InterPro" id="IPR001680">
    <property type="entry name" value="WD40_rpt"/>
</dbReference>
<evidence type="ECO:0000256" key="4">
    <source>
        <dbReference type="ARBA" id="ARBA00023242"/>
    </source>
</evidence>
<dbReference type="GO" id="GO:0048188">
    <property type="term" value="C:Set1C/COMPASS complex"/>
    <property type="evidence" value="ECO:0007669"/>
    <property type="project" value="InterPro"/>
</dbReference>
<organism evidence="6">
    <name type="scientific">Cyberlindnera fabianii</name>
    <name type="common">Yeast</name>
    <name type="synonym">Hansenula fabianii</name>
    <dbReference type="NCBI Taxonomy" id="36022"/>
    <lineage>
        <taxon>Eukaryota</taxon>
        <taxon>Fungi</taxon>
        <taxon>Dikarya</taxon>
        <taxon>Ascomycota</taxon>
        <taxon>Saccharomycotina</taxon>
        <taxon>Saccharomycetes</taxon>
        <taxon>Phaffomycetales</taxon>
        <taxon>Phaffomycetaceae</taxon>
        <taxon>Cyberlindnera</taxon>
    </lineage>
</organism>
<sequence>MNLSLLDPFAALKEYPEHLTHTLSFGHSVFVRYSEHGDYLASGLASGTILIIDNDTKSVIRRLKGHTRPIQSICWSSDGRYILSSSRDWKCLVWDLESSTVTRKFNFNGPIWNSQFNPQNHEEFIVSLYDDIPKFVDASSKIYDLQDTKVLVSAFHPNGELIFTGTNKGMVSIISRKSLDVLYTQKLTSSSIKNIVFSSDGAKVAINSSDRIIRQISLPDFSQDQSTWQLETEHKYQDLVNRLQWNSILFSSNAEHIIAAAFGSTHDIYVWETSMGSLIKILEGPKEELVDIEWNFQKCIICATGLDSGTIYVWSVVVPQKWSALAPDFVEIEQNIDYVEKEDEFDVVPDDELNQKQLDEEDDMIDIISREPVDARGFELKTSFVIPIEYEDNDLSNLQVF</sequence>
<name>A0A061APX4_CYBFA</name>
<evidence type="ECO:0000256" key="2">
    <source>
        <dbReference type="ARBA" id="ARBA00022574"/>
    </source>
</evidence>
<comment type="subcellular location">
    <subcellularLocation>
        <location evidence="1">Nucleus</location>
    </subcellularLocation>
</comment>
<evidence type="ECO:0000256" key="5">
    <source>
        <dbReference type="PROSITE-ProRule" id="PRU00221"/>
    </source>
</evidence>
<protein>
    <submittedName>
        <fullName evidence="7">COMPASS component SWD1</fullName>
    </submittedName>
    <submittedName>
        <fullName evidence="6">CYFA0S01e04368g1_1</fullName>
    </submittedName>
</protein>
<evidence type="ECO:0000313" key="8">
    <source>
        <dbReference type="Proteomes" id="UP000189513"/>
    </source>
</evidence>
<dbReference type="InterPro" id="IPR036322">
    <property type="entry name" value="WD40_repeat_dom_sf"/>
</dbReference>
<evidence type="ECO:0000313" key="7">
    <source>
        <dbReference type="EMBL" id="ONH70043.1"/>
    </source>
</evidence>
<keyword evidence="2 5" id="KW-0853">WD repeat</keyword>
<dbReference type="PROSITE" id="PS00678">
    <property type="entry name" value="WD_REPEATS_1"/>
    <property type="match status" value="1"/>
</dbReference>
<dbReference type="Gene3D" id="2.130.10.10">
    <property type="entry name" value="YVTN repeat-like/Quinoprotein amine dehydrogenase"/>
    <property type="match status" value="2"/>
</dbReference>
<dbReference type="InterPro" id="IPR037850">
    <property type="entry name" value="RBBP5/Swd1"/>
</dbReference>
<evidence type="ECO:0000256" key="1">
    <source>
        <dbReference type="ARBA" id="ARBA00004123"/>
    </source>
</evidence>
<dbReference type="Proteomes" id="UP000189513">
    <property type="component" value="Unassembled WGS sequence"/>
</dbReference>
<evidence type="ECO:0000313" key="6">
    <source>
        <dbReference type="EMBL" id="CDR36777.1"/>
    </source>
</evidence>
<dbReference type="Pfam" id="PF00400">
    <property type="entry name" value="WD40"/>
    <property type="match status" value="1"/>
</dbReference>
<reference evidence="8" key="2">
    <citation type="journal article" date="2017" name="Genome Announc.">
        <title>Genome sequences of Cyberlindnera fabianii 65, Pichia kudriavzevii 129, and Saccharomyces cerevisiae 131 isolated from fermented masau fruits in Zimbabwe.</title>
        <authorList>
            <person name="van Rijswijck I.M.H."/>
            <person name="Derks M.F.L."/>
            <person name="Abee T."/>
            <person name="de Ridder D."/>
            <person name="Smid E.J."/>
        </authorList>
    </citation>
    <scope>NUCLEOTIDE SEQUENCE [LARGE SCALE GENOMIC DNA]</scope>
    <source>
        <strain evidence="8">65</strain>
    </source>
</reference>
<dbReference type="InterPro" id="IPR015943">
    <property type="entry name" value="WD40/YVTN_repeat-like_dom_sf"/>
</dbReference>
<dbReference type="OMA" id="DYEDDIM"/>
<reference evidence="6" key="1">
    <citation type="journal article" date="2014" name="Genome Announc.">
        <title>Genome sequence of the yeast Cyberlindnera fabianii (Hansenula fabianii).</title>
        <authorList>
            <person name="Freel K.C."/>
            <person name="Sarilar V."/>
            <person name="Neuveglise C."/>
            <person name="Devillers H."/>
            <person name="Friedrich A."/>
            <person name="Schacherer J."/>
        </authorList>
    </citation>
    <scope>NUCLEOTIDE SEQUENCE</scope>
    <source>
        <strain evidence="6">YJS4271</strain>
    </source>
</reference>
<dbReference type="PANTHER" id="PTHR44040:SF1">
    <property type="entry name" value="RETINOBLASTOMA-BINDING PROTEIN 5"/>
    <property type="match status" value="1"/>
</dbReference>
<feature type="repeat" description="WD" evidence="5">
    <location>
        <begin position="63"/>
        <end position="104"/>
    </location>
</feature>
<dbReference type="InterPro" id="IPR019775">
    <property type="entry name" value="WD40_repeat_CS"/>
</dbReference>